<comment type="similarity">
    <text evidence="1">Belongs to the 'phage' integrase family.</text>
</comment>
<keyword evidence="3" id="KW-0233">DNA recombination</keyword>
<dbReference type="GO" id="GO:0015074">
    <property type="term" value="P:DNA integration"/>
    <property type="evidence" value="ECO:0007669"/>
    <property type="project" value="InterPro"/>
</dbReference>
<dbReference type="PROSITE" id="PS51898">
    <property type="entry name" value="TYR_RECOMBINASE"/>
    <property type="match status" value="1"/>
</dbReference>
<dbReference type="InterPro" id="IPR050090">
    <property type="entry name" value="Tyrosine_recombinase_XerCD"/>
</dbReference>
<dbReference type="PANTHER" id="PTHR30349">
    <property type="entry name" value="PHAGE INTEGRASE-RELATED"/>
    <property type="match status" value="1"/>
</dbReference>
<organism evidence="5 6">
    <name type="scientific">Slackia exigua (strain ATCC 700122 / DSM 15923 / CIP 105133 / JCM 11022 / KCTC 5966 / S-7)</name>
    <dbReference type="NCBI Taxonomy" id="649764"/>
    <lineage>
        <taxon>Bacteria</taxon>
        <taxon>Bacillati</taxon>
        <taxon>Actinomycetota</taxon>
        <taxon>Coriobacteriia</taxon>
        <taxon>Eggerthellales</taxon>
        <taxon>Eggerthellaceae</taxon>
        <taxon>Slackia</taxon>
    </lineage>
</organism>
<dbReference type="Gene3D" id="1.10.150.130">
    <property type="match status" value="1"/>
</dbReference>
<sequence>MSEQTAFGDRLICDYIDFFVSMKERSGAIERSTVRDYHAVARLIVRYIGTCTVSDMEVMAVSDWMASMVRDGYAPKTCSKAFRLLSQALKFAVGQGAIDKNPCDFCKPPRQIRSRFIALDRAERSRMLYLARQDDSPLGFAIEIALTTGMRRGEVCALKWSDFSSRGTLTVRRALGNAEGGFYIKEPKSLSGIRTIPLASDTNEALGRLKGAFLEANRSEGSASADGYIVGAGESGDQPYNPDRLGRDFAQFCRDNGFECTFRDLRHTFATFMVGAGVDVRTVASLLGHANVAMTLNIYAEADPEAKRRAAGAIERAFDDAAWQRKALTALASEAVSKVDGAGPCLRMGFSVS</sequence>
<dbReference type="InterPro" id="IPR010998">
    <property type="entry name" value="Integrase_recombinase_N"/>
</dbReference>
<protein>
    <submittedName>
        <fullName evidence="5">Site-specific recombinase, phage integrase family</fullName>
    </submittedName>
</protein>
<dbReference type="STRING" id="649764.HMPREF0762_01085"/>
<keyword evidence="2" id="KW-0238">DNA-binding</keyword>
<proteinExistence type="inferred from homology"/>
<dbReference type="HOGENOM" id="CLU_027562_17_1_11"/>
<name>D0WGY0_SLAES</name>
<reference evidence="5" key="1">
    <citation type="submission" date="2009-10" db="EMBL/GenBank/DDBJ databases">
        <authorList>
            <person name="Weinstock G."/>
            <person name="Sodergren E."/>
            <person name="Clifton S."/>
            <person name="Fulton L."/>
            <person name="Fulton B."/>
            <person name="Courtney L."/>
            <person name="Fronick C."/>
            <person name="Harrison M."/>
            <person name="Strong C."/>
            <person name="Farmer C."/>
            <person name="Delahaunty K."/>
            <person name="Markovic C."/>
            <person name="Hall O."/>
            <person name="Minx P."/>
            <person name="Tomlinson C."/>
            <person name="Mitreva M."/>
            <person name="Nelson J."/>
            <person name="Hou S."/>
            <person name="Wollam A."/>
            <person name="Pepin K.H."/>
            <person name="Johnson M."/>
            <person name="Bhonagiri V."/>
            <person name="Nash W.E."/>
            <person name="Warren W."/>
            <person name="Chinwalla A."/>
            <person name="Mardis E.R."/>
            <person name="Wilson R.K."/>
        </authorList>
    </citation>
    <scope>NUCLEOTIDE SEQUENCE [LARGE SCALE GENOMIC DNA]</scope>
    <source>
        <strain evidence="5">ATCC 700122</strain>
    </source>
</reference>
<evidence type="ECO:0000313" key="6">
    <source>
        <dbReference type="Proteomes" id="UP000006001"/>
    </source>
</evidence>
<dbReference type="Gene3D" id="1.10.443.10">
    <property type="entry name" value="Intergrase catalytic core"/>
    <property type="match status" value="1"/>
</dbReference>
<dbReference type="PANTHER" id="PTHR30349:SF64">
    <property type="entry name" value="PROPHAGE INTEGRASE INTD-RELATED"/>
    <property type="match status" value="1"/>
</dbReference>
<keyword evidence="6" id="KW-1185">Reference proteome</keyword>
<evidence type="ECO:0000313" key="5">
    <source>
        <dbReference type="EMBL" id="EEZ61743.1"/>
    </source>
</evidence>
<dbReference type="SUPFAM" id="SSF56349">
    <property type="entry name" value="DNA breaking-rejoining enzymes"/>
    <property type="match status" value="1"/>
</dbReference>
<dbReference type="InterPro" id="IPR002104">
    <property type="entry name" value="Integrase_catalytic"/>
</dbReference>
<dbReference type="Proteomes" id="UP000006001">
    <property type="component" value="Unassembled WGS sequence"/>
</dbReference>
<evidence type="ECO:0000256" key="3">
    <source>
        <dbReference type="ARBA" id="ARBA00023172"/>
    </source>
</evidence>
<dbReference type="CDD" id="cd01189">
    <property type="entry name" value="INT_ICEBs1_C_like"/>
    <property type="match status" value="1"/>
</dbReference>
<dbReference type="GO" id="GO:0003677">
    <property type="term" value="F:DNA binding"/>
    <property type="evidence" value="ECO:0007669"/>
    <property type="project" value="UniProtKB-KW"/>
</dbReference>
<dbReference type="AlphaFoldDB" id="D0WGY0"/>
<dbReference type="InterPro" id="IPR013762">
    <property type="entry name" value="Integrase-like_cat_sf"/>
</dbReference>
<feature type="domain" description="Tyr recombinase" evidence="4">
    <location>
        <begin position="114"/>
        <end position="312"/>
    </location>
</feature>
<gene>
    <name evidence="5" type="ORF">HMPREF0762_01085</name>
</gene>
<accession>D0WGY0</accession>
<evidence type="ECO:0000256" key="2">
    <source>
        <dbReference type="ARBA" id="ARBA00023125"/>
    </source>
</evidence>
<evidence type="ECO:0000259" key="4">
    <source>
        <dbReference type="PROSITE" id="PS51898"/>
    </source>
</evidence>
<evidence type="ECO:0000256" key="1">
    <source>
        <dbReference type="ARBA" id="ARBA00008857"/>
    </source>
</evidence>
<comment type="caution">
    <text evidence="5">The sequence shown here is derived from an EMBL/GenBank/DDBJ whole genome shotgun (WGS) entry which is preliminary data.</text>
</comment>
<dbReference type="GO" id="GO:0006310">
    <property type="term" value="P:DNA recombination"/>
    <property type="evidence" value="ECO:0007669"/>
    <property type="project" value="UniProtKB-KW"/>
</dbReference>
<dbReference type="EMBL" id="ACUX02000006">
    <property type="protein sequence ID" value="EEZ61743.1"/>
    <property type="molecule type" value="Genomic_DNA"/>
</dbReference>
<dbReference type="Pfam" id="PF00589">
    <property type="entry name" value="Phage_integrase"/>
    <property type="match status" value="1"/>
</dbReference>
<dbReference type="InterPro" id="IPR011010">
    <property type="entry name" value="DNA_brk_join_enz"/>
</dbReference>
<dbReference type="eggNOG" id="COG0582">
    <property type="taxonomic scope" value="Bacteria"/>
</dbReference>